<dbReference type="Gene3D" id="3.40.390.10">
    <property type="entry name" value="Collagenase (Catalytic Domain)"/>
    <property type="match status" value="1"/>
</dbReference>
<dbReference type="SUPFAM" id="SSF55486">
    <property type="entry name" value="Metalloproteases ('zincins'), catalytic domain"/>
    <property type="match status" value="1"/>
</dbReference>
<proteinExistence type="predicted"/>
<evidence type="ECO:0000313" key="3">
    <source>
        <dbReference type="Proteomes" id="UP000285794"/>
    </source>
</evidence>
<evidence type="ECO:0000313" key="2">
    <source>
        <dbReference type="EMBL" id="RRG24675.1"/>
    </source>
</evidence>
<reference evidence="2 3" key="1">
    <citation type="submission" date="2018-07" db="EMBL/GenBank/DDBJ databases">
        <title>Draft genome sequence of Ancylomarina sp. M1P.</title>
        <authorList>
            <person name="Yadav S."/>
            <person name="Villanueva L."/>
            <person name="Damste J.S.S."/>
        </authorList>
    </citation>
    <scope>NUCLEOTIDE SEQUENCE [LARGE SCALE GENOMIC DNA]</scope>
    <source>
        <strain evidence="2 3">M1P</strain>
    </source>
</reference>
<evidence type="ECO:0000256" key="1">
    <source>
        <dbReference type="SAM" id="MobiDB-lite"/>
    </source>
</evidence>
<dbReference type="InterPro" id="IPR024079">
    <property type="entry name" value="MetalloPept_cat_dom_sf"/>
</dbReference>
<evidence type="ECO:0008006" key="4">
    <source>
        <dbReference type="Google" id="ProtNLM"/>
    </source>
</evidence>
<protein>
    <recommendedName>
        <fullName evidence="4">Zinc-binding metallo-peptidase</fullName>
    </recommendedName>
</protein>
<sequence>MILLLSLLVISTFNACDKDEDNVEPEKVVTPDPPKEEEKTNQSDEEGSITLYSVEGRDIKKLKDYQVEDRFLELQKDTKKHQEIWSLISKIVPDNHTKFFNEYIVFTGEGNGTAGYVVQTIEDLTKWQIGIAMDFAYEGGFNKDGELSYTIIHEFGHVLTLNNTQVNSSKNESDSKNYFPGEGEARDESYINALYQNYWKDIEAEFKNLGDDESKQQAFYEKYQDRFVTQYASTNPAEDIAECFTHFVIFDKPTGDTYANKKVQLLYNYPELVELRNYIRRSLSIGTKSKSAPVIKVWKRGATFGKTGQKRS</sequence>
<dbReference type="Proteomes" id="UP000285794">
    <property type="component" value="Unassembled WGS sequence"/>
</dbReference>
<feature type="region of interest" description="Disordered" evidence="1">
    <location>
        <begin position="21"/>
        <end position="46"/>
    </location>
</feature>
<dbReference type="GO" id="GO:0008237">
    <property type="term" value="F:metallopeptidase activity"/>
    <property type="evidence" value="ECO:0007669"/>
    <property type="project" value="InterPro"/>
</dbReference>
<dbReference type="AlphaFoldDB" id="A0A425Y7X5"/>
<accession>A0A425Y7X5</accession>
<dbReference type="EMBL" id="QQWG01000001">
    <property type="protein sequence ID" value="RRG24675.1"/>
    <property type="molecule type" value="Genomic_DNA"/>
</dbReference>
<feature type="compositionally biased region" description="Basic and acidic residues" evidence="1">
    <location>
        <begin position="24"/>
        <end position="42"/>
    </location>
</feature>
<name>A0A425Y7X5_9BACT</name>
<organism evidence="2 3">
    <name type="scientific">Ancylomarina euxinus</name>
    <dbReference type="NCBI Taxonomy" id="2283627"/>
    <lineage>
        <taxon>Bacteria</taxon>
        <taxon>Pseudomonadati</taxon>
        <taxon>Bacteroidota</taxon>
        <taxon>Bacteroidia</taxon>
        <taxon>Marinilabiliales</taxon>
        <taxon>Marinifilaceae</taxon>
        <taxon>Ancylomarina</taxon>
    </lineage>
</organism>
<gene>
    <name evidence="2" type="ORF">DWB61_01275</name>
</gene>
<keyword evidence="3" id="KW-1185">Reference proteome</keyword>
<comment type="caution">
    <text evidence="2">The sequence shown here is derived from an EMBL/GenBank/DDBJ whole genome shotgun (WGS) entry which is preliminary data.</text>
</comment>